<dbReference type="RefSeq" id="XP_024349820.1">
    <property type="nucleotide sequence ID" value="XM_024495756.1"/>
</dbReference>
<sequence length="102" mass="11724">MTKTIVALESIKSNMSPSLCNKYAFRSCKNQVTDISGYLLNSANLKSTFLNRKTLGFYTRTVNETREISQVNTAKYQLQVPNLLPREQINCHWILFLPDTFT</sequence>
<gene>
    <name evidence="1" type="ORF">EGR_06507</name>
</gene>
<evidence type="ECO:0000313" key="2">
    <source>
        <dbReference type="Proteomes" id="UP000019149"/>
    </source>
</evidence>
<comment type="caution">
    <text evidence="1">The sequence shown here is derived from an EMBL/GenBank/DDBJ whole genome shotgun (WGS) entry which is preliminary data.</text>
</comment>
<protein>
    <submittedName>
        <fullName evidence="1">Uncharacterized protein</fullName>
    </submittedName>
</protein>
<name>W6UYH6_ECHGR</name>
<dbReference type="GeneID" id="36342222"/>
<dbReference type="AlphaFoldDB" id="W6UYH6"/>
<dbReference type="CTD" id="36342222"/>
<dbReference type="KEGG" id="egl:EGR_06507"/>
<accession>W6UYH6</accession>
<evidence type="ECO:0000313" key="1">
    <source>
        <dbReference type="EMBL" id="EUB58624.1"/>
    </source>
</evidence>
<organism evidence="1 2">
    <name type="scientific">Echinococcus granulosus</name>
    <name type="common">Hydatid tapeworm</name>
    <dbReference type="NCBI Taxonomy" id="6210"/>
    <lineage>
        <taxon>Eukaryota</taxon>
        <taxon>Metazoa</taxon>
        <taxon>Spiralia</taxon>
        <taxon>Lophotrochozoa</taxon>
        <taxon>Platyhelminthes</taxon>
        <taxon>Cestoda</taxon>
        <taxon>Eucestoda</taxon>
        <taxon>Cyclophyllidea</taxon>
        <taxon>Taeniidae</taxon>
        <taxon>Echinococcus</taxon>
        <taxon>Echinococcus granulosus group</taxon>
    </lineage>
</organism>
<dbReference type="EMBL" id="APAU02000058">
    <property type="protein sequence ID" value="EUB58624.1"/>
    <property type="molecule type" value="Genomic_DNA"/>
</dbReference>
<reference evidence="1 2" key="1">
    <citation type="journal article" date="2013" name="Nat. Genet.">
        <title>The genome of the hydatid tapeworm Echinococcus granulosus.</title>
        <authorList>
            <person name="Zheng H."/>
            <person name="Zhang W."/>
            <person name="Zhang L."/>
            <person name="Zhang Z."/>
            <person name="Li J."/>
            <person name="Lu G."/>
            <person name="Zhu Y."/>
            <person name="Wang Y."/>
            <person name="Huang Y."/>
            <person name="Liu J."/>
            <person name="Kang H."/>
            <person name="Chen J."/>
            <person name="Wang L."/>
            <person name="Chen A."/>
            <person name="Yu S."/>
            <person name="Gao Z."/>
            <person name="Jin L."/>
            <person name="Gu W."/>
            <person name="Wang Z."/>
            <person name="Zhao L."/>
            <person name="Shi B."/>
            <person name="Wen H."/>
            <person name="Lin R."/>
            <person name="Jones M.K."/>
            <person name="Brejova B."/>
            <person name="Vinar T."/>
            <person name="Zhao G."/>
            <person name="McManus D.P."/>
            <person name="Chen Z."/>
            <person name="Zhou Y."/>
            <person name="Wang S."/>
        </authorList>
    </citation>
    <scope>NUCLEOTIDE SEQUENCE [LARGE SCALE GENOMIC DNA]</scope>
</reference>
<keyword evidence="2" id="KW-1185">Reference proteome</keyword>
<dbReference type="Proteomes" id="UP000019149">
    <property type="component" value="Unassembled WGS sequence"/>
</dbReference>
<proteinExistence type="predicted"/>